<dbReference type="EMBL" id="OBDZ01000011">
    <property type="protein sequence ID" value="SNY27969.1"/>
    <property type="molecule type" value="Genomic_DNA"/>
</dbReference>
<evidence type="ECO:0000313" key="4">
    <source>
        <dbReference type="EMBL" id="SNY27969.1"/>
    </source>
</evidence>
<gene>
    <name evidence="4" type="ORF">SAMN06265827_111118</name>
</gene>
<dbReference type="Pfam" id="PF01361">
    <property type="entry name" value="Tautomerase"/>
    <property type="match status" value="1"/>
</dbReference>
<reference evidence="5" key="1">
    <citation type="submission" date="2017-09" db="EMBL/GenBank/DDBJ databases">
        <authorList>
            <person name="Varghese N."/>
            <person name="Submissions S."/>
        </authorList>
    </citation>
    <scope>NUCLEOTIDE SEQUENCE [LARGE SCALE GENOMIC DNA]</scope>
    <source>
        <strain evidence="5">MSL47</strain>
    </source>
</reference>
<keyword evidence="2" id="KW-0413">Isomerase</keyword>
<proteinExistence type="inferred from homology"/>
<dbReference type="InterPro" id="IPR014347">
    <property type="entry name" value="Tautomerase/MIF_sf"/>
</dbReference>
<evidence type="ECO:0000256" key="2">
    <source>
        <dbReference type="ARBA" id="ARBA00023235"/>
    </source>
</evidence>
<dbReference type="PANTHER" id="PTHR35530:SF2">
    <property type="entry name" value="BSL4019 PROTEIN"/>
    <property type="match status" value="1"/>
</dbReference>
<name>A0A285GWL9_9FIRM</name>
<protein>
    <submittedName>
        <fullName evidence="4">4-oxalocrotonate tautomerase</fullName>
    </submittedName>
</protein>
<dbReference type="GO" id="GO:0016853">
    <property type="term" value="F:isomerase activity"/>
    <property type="evidence" value="ECO:0007669"/>
    <property type="project" value="UniProtKB-KW"/>
</dbReference>
<dbReference type="Gene3D" id="3.30.429.10">
    <property type="entry name" value="Macrophage Migration Inhibitory Factor"/>
    <property type="match status" value="1"/>
</dbReference>
<dbReference type="InterPro" id="IPR004370">
    <property type="entry name" value="4-OT-like_dom"/>
</dbReference>
<sequence>MPYINLKLAKGRTIEQKKRFVKAITKEAVEILNVKAEWVTVVTDEYDRSNWATGGELHSIKFGEGCGKMGVEEKVGKELLSLKEE</sequence>
<dbReference type="RefSeq" id="WP_097017780.1">
    <property type="nucleotide sequence ID" value="NZ_OBDZ01000011.1"/>
</dbReference>
<dbReference type="SUPFAM" id="SSF55331">
    <property type="entry name" value="Tautomerase/MIF"/>
    <property type="match status" value="1"/>
</dbReference>
<accession>A0A285GWL9</accession>
<organism evidence="4 5">
    <name type="scientific">Orenia metallireducens</name>
    <dbReference type="NCBI Taxonomy" id="1413210"/>
    <lineage>
        <taxon>Bacteria</taxon>
        <taxon>Bacillati</taxon>
        <taxon>Bacillota</taxon>
        <taxon>Clostridia</taxon>
        <taxon>Halanaerobiales</taxon>
        <taxon>Halobacteroidaceae</taxon>
        <taxon>Orenia</taxon>
    </lineage>
</organism>
<evidence type="ECO:0000259" key="3">
    <source>
        <dbReference type="Pfam" id="PF01361"/>
    </source>
</evidence>
<comment type="similarity">
    <text evidence="1">Belongs to the 4-oxalocrotonate tautomerase family.</text>
</comment>
<keyword evidence="5" id="KW-1185">Reference proteome</keyword>
<feature type="domain" description="4-oxalocrotonate tautomerase-like" evidence="3">
    <location>
        <begin position="2"/>
        <end position="57"/>
    </location>
</feature>
<evidence type="ECO:0000256" key="1">
    <source>
        <dbReference type="ARBA" id="ARBA00006723"/>
    </source>
</evidence>
<dbReference type="Proteomes" id="UP000219573">
    <property type="component" value="Unassembled WGS sequence"/>
</dbReference>
<dbReference type="STRING" id="1413210.U472_02355"/>
<dbReference type="PANTHER" id="PTHR35530">
    <property type="entry name" value="TAUTOMERASE-RELATED"/>
    <property type="match status" value="1"/>
</dbReference>
<dbReference type="AlphaFoldDB" id="A0A285GWL9"/>
<evidence type="ECO:0000313" key="5">
    <source>
        <dbReference type="Proteomes" id="UP000219573"/>
    </source>
</evidence>